<dbReference type="Proteomes" id="UP000016932">
    <property type="component" value="Unassembled WGS sequence"/>
</dbReference>
<feature type="compositionally biased region" description="Pro residues" evidence="1">
    <location>
        <begin position="236"/>
        <end position="245"/>
    </location>
</feature>
<dbReference type="AlphaFoldDB" id="M3B2D1"/>
<feature type="region of interest" description="Disordered" evidence="1">
    <location>
        <begin position="211"/>
        <end position="245"/>
    </location>
</feature>
<feature type="region of interest" description="Disordered" evidence="1">
    <location>
        <begin position="1"/>
        <end position="96"/>
    </location>
</feature>
<dbReference type="RefSeq" id="XP_007926754.1">
    <property type="nucleotide sequence ID" value="XM_007928563.1"/>
</dbReference>
<evidence type="ECO:0000256" key="1">
    <source>
        <dbReference type="SAM" id="MobiDB-lite"/>
    </source>
</evidence>
<feature type="compositionally biased region" description="Acidic residues" evidence="1">
    <location>
        <begin position="87"/>
        <end position="96"/>
    </location>
</feature>
<sequence length="245" mass="27257">MSEHDRVPTCEPLNTSDHATEPRPGLSTSSQTDITTSENDTHTRAHSGTSASLPQSPPHRRQPTQLLVSFPRSEHHRPRREIATDTGDSDSEADDEGLEYLQRVELSYEGTLWAFEKMIGNGWINAKRYERAREEEESIRPVEPLQDSLRFAPEFRLGGEFTRATLPSTRASTTPQISPRSIQVPAENPSQAALILQPDLGPLTAAALMQLSSTPQISSRSTEAPPENPRQALSVWPPPPSWFFE</sequence>
<dbReference type="EMBL" id="KB446558">
    <property type="protein sequence ID" value="EME83567.1"/>
    <property type="molecule type" value="Genomic_DNA"/>
</dbReference>
<feature type="compositionally biased region" description="Polar residues" evidence="1">
    <location>
        <begin position="211"/>
        <end position="222"/>
    </location>
</feature>
<evidence type="ECO:0000313" key="3">
    <source>
        <dbReference type="Proteomes" id="UP000016932"/>
    </source>
</evidence>
<gene>
    <name evidence="2" type="ORF">MYCFIDRAFT_215356</name>
</gene>
<proteinExistence type="predicted"/>
<keyword evidence="3" id="KW-1185">Reference proteome</keyword>
<dbReference type="GeneID" id="19338157"/>
<protein>
    <submittedName>
        <fullName evidence="2">Uncharacterized protein</fullName>
    </submittedName>
</protein>
<evidence type="ECO:0000313" key="2">
    <source>
        <dbReference type="EMBL" id="EME83567.1"/>
    </source>
</evidence>
<accession>M3B2D1</accession>
<name>M3B2D1_PSEFD</name>
<organism evidence="2 3">
    <name type="scientific">Pseudocercospora fijiensis (strain CIRAD86)</name>
    <name type="common">Black leaf streak disease fungus</name>
    <name type="synonym">Mycosphaerella fijiensis</name>
    <dbReference type="NCBI Taxonomy" id="383855"/>
    <lineage>
        <taxon>Eukaryota</taxon>
        <taxon>Fungi</taxon>
        <taxon>Dikarya</taxon>
        <taxon>Ascomycota</taxon>
        <taxon>Pezizomycotina</taxon>
        <taxon>Dothideomycetes</taxon>
        <taxon>Dothideomycetidae</taxon>
        <taxon>Mycosphaerellales</taxon>
        <taxon>Mycosphaerellaceae</taxon>
        <taxon>Pseudocercospora</taxon>
    </lineage>
</organism>
<feature type="compositionally biased region" description="Polar residues" evidence="1">
    <location>
        <begin position="26"/>
        <end position="38"/>
    </location>
</feature>
<dbReference type="VEuPathDB" id="FungiDB:MYCFIDRAFT_215356"/>
<dbReference type="OrthoDB" id="10590106at2759"/>
<dbReference type="HOGENOM" id="CLU_1133997_0_0_1"/>
<dbReference type="KEGG" id="pfj:MYCFIDRAFT_215356"/>
<reference evidence="2 3" key="1">
    <citation type="journal article" date="2012" name="PLoS Pathog.">
        <title>Diverse lifestyles and strategies of plant pathogenesis encoded in the genomes of eighteen Dothideomycetes fungi.</title>
        <authorList>
            <person name="Ohm R.A."/>
            <person name="Feau N."/>
            <person name="Henrissat B."/>
            <person name="Schoch C.L."/>
            <person name="Horwitz B.A."/>
            <person name="Barry K.W."/>
            <person name="Condon B.J."/>
            <person name="Copeland A.C."/>
            <person name="Dhillon B."/>
            <person name="Glaser F."/>
            <person name="Hesse C.N."/>
            <person name="Kosti I."/>
            <person name="LaButti K."/>
            <person name="Lindquist E.A."/>
            <person name="Lucas S."/>
            <person name="Salamov A.A."/>
            <person name="Bradshaw R.E."/>
            <person name="Ciuffetti L."/>
            <person name="Hamelin R.C."/>
            <person name="Kema G.H.J."/>
            <person name="Lawrence C."/>
            <person name="Scott J.A."/>
            <person name="Spatafora J.W."/>
            <person name="Turgeon B.G."/>
            <person name="de Wit P.J.G.M."/>
            <person name="Zhong S."/>
            <person name="Goodwin S.B."/>
            <person name="Grigoriev I.V."/>
        </authorList>
    </citation>
    <scope>NUCLEOTIDE SEQUENCE [LARGE SCALE GENOMIC DNA]</scope>
    <source>
        <strain evidence="2 3">CIRAD86</strain>
    </source>
</reference>